<feature type="domain" description="Peptidase S8/S53" evidence="6">
    <location>
        <begin position="228"/>
        <end position="514"/>
    </location>
</feature>
<dbReference type="SUPFAM" id="SSF52743">
    <property type="entry name" value="Subtilisin-like"/>
    <property type="match status" value="1"/>
</dbReference>
<gene>
    <name evidence="7" type="ORF">HNR00_003404</name>
</gene>
<keyword evidence="3 5" id="KW-0720">Serine protease</keyword>
<dbReference type="InterPro" id="IPR015500">
    <property type="entry name" value="Peptidase_S8_subtilisin-rel"/>
</dbReference>
<evidence type="ECO:0000313" key="8">
    <source>
        <dbReference type="Proteomes" id="UP000583454"/>
    </source>
</evidence>
<dbReference type="InterPro" id="IPR036852">
    <property type="entry name" value="Peptidase_S8/S53_dom_sf"/>
</dbReference>
<dbReference type="CDD" id="cd07498">
    <property type="entry name" value="Peptidases_S8_15"/>
    <property type="match status" value="1"/>
</dbReference>
<keyword evidence="8" id="KW-1185">Reference proteome</keyword>
<dbReference type="InterPro" id="IPR034054">
    <property type="entry name" value="Pep_S8_PrcA"/>
</dbReference>
<sequence>MSEQVKLKYGGQTLTLARSERLVAVKPRPGMEVFMERAIDALPRAQTSKDAERLILGGFQVVEAGATAAESSKGLEQLRRDPAVAIGSHVYHTSNDGVPFVPTGEVYVEFKPETSSDQKEEIFDRYKLQIVEARGNNALIAKTTPDSPNPVKVAAELQEQSVVEFAEPDLATPGRLKAFALPADDLLQDQWHLENKGVHRGQTVFIKAGADARVIAAWREVETLGSPDVILAVIDDGFDLAHPDLSESGVTVGAWDFTRRTNKPTPDPRSEDWHGTACAGVALGRANGSGIVGAAPGVALMPIRWGPDLSDRQVEAWFAYVRDKGAWILSCSWGAAAANFPLGRRRELAIADCARNGRSGKGCVILFAAGNSNHDINEPEAGTVDGFAIHPDVIAVSASNSRDQRSNYSNFGKEIWICAPSNGAGGWGIVTADVTGFVLIDGVQSPLGYDPGDYTYEFGGTSSACPLVAGVCALILSSNPNLTAAEVREILRETARQIGDGYDEHGHSIHFGYGCVDAQAAVRKAIGSGVEVAAA</sequence>
<dbReference type="AlphaFoldDB" id="A0A840ZP56"/>
<evidence type="ECO:0000259" key="6">
    <source>
        <dbReference type="Pfam" id="PF00082"/>
    </source>
</evidence>
<feature type="active site" description="Charge relay system" evidence="4 5">
    <location>
        <position position="235"/>
    </location>
</feature>
<reference evidence="7 8" key="1">
    <citation type="submission" date="2020-08" db="EMBL/GenBank/DDBJ databases">
        <title>Genomic Encyclopedia of Type Strains, Phase IV (KMG-IV): sequencing the most valuable type-strain genomes for metagenomic binning, comparative biology and taxonomic classification.</title>
        <authorList>
            <person name="Goeker M."/>
        </authorList>
    </citation>
    <scope>NUCLEOTIDE SEQUENCE [LARGE SCALE GENOMIC DNA]</scope>
    <source>
        <strain evidence="7 8">DSM 2163</strain>
    </source>
</reference>
<dbReference type="InterPro" id="IPR022398">
    <property type="entry name" value="Peptidase_S8_His-AS"/>
</dbReference>
<dbReference type="RefSeq" id="WP_183571322.1">
    <property type="nucleotide sequence ID" value="NZ_JACHOP010000016.1"/>
</dbReference>
<name>A0A840ZP56_9HYPH</name>
<evidence type="ECO:0000313" key="7">
    <source>
        <dbReference type="EMBL" id="MBB5758681.1"/>
    </source>
</evidence>
<evidence type="ECO:0000256" key="4">
    <source>
        <dbReference type="PIRSR" id="PIRSR615500-1"/>
    </source>
</evidence>
<dbReference type="PANTHER" id="PTHR42884:SF14">
    <property type="entry name" value="NEUROENDOCRINE CONVERTASE 1"/>
    <property type="match status" value="1"/>
</dbReference>
<feature type="active site" description="Charge relay system" evidence="4 5">
    <location>
        <position position="462"/>
    </location>
</feature>
<dbReference type="PANTHER" id="PTHR42884">
    <property type="entry name" value="PROPROTEIN CONVERTASE SUBTILISIN/KEXIN-RELATED"/>
    <property type="match status" value="1"/>
</dbReference>
<organism evidence="7 8">
    <name type="scientific">Methylorubrum rhodinum</name>
    <dbReference type="NCBI Taxonomy" id="29428"/>
    <lineage>
        <taxon>Bacteria</taxon>
        <taxon>Pseudomonadati</taxon>
        <taxon>Pseudomonadota</taxon>
        <taxon>Alphaproteobacteria</taxon>
        <taxon>Hyphomicrobiales</taxon>
        <taxon>Methylobacteriaceae</taxon>
        <taxon>Methylorubrum</taxon>
    </lineage>
</organism>
<dbReference type="Proteomes" id="UP000583454">
    <property type="component" value="Unassembled WGS sequence"/>
</dbReference>
<keyword evidence="2 5" id="KW-0378">Hydrolase</keyword>
<feature type="active site" description="Charge relay system" evidence="4 5">
    <location>
        <position position="274"/>
    </location>
</feature>
<dbReference type="PRINTS" id="PR00723">
    <property type="entry name" value="SUBTILISIN"/>
</dbReference>
<dbReference type="GO" id="GO:0016020">
    <property type="term" value="C:membrane"/>
    <property type="evidence" value="ECO:0007669"/>
    <property type="project" value="TreeGrafter"/>
</dbReference>
<protein>
    <submittedName>
        <fullName evidence="7">Subtilisin family serine protease</fullName>
    </submittedName>
</protein>
<evidence type="ECO:0000256" key="2">
    <source>
        <dbReference type="ARBA" id="ARBA00022801"/>
    </source>
</evidence>
<dbReference type="PROSITE" id="PS00138">
    <property type="entry name" value="SUBTILASE_SER"/>
    <property type="match status" value="1"/>
</dbReference>
<comment type="caution">
    <text evidence="7">The sequence shown here is derived from an EMBL/GenBank/DDBJ whole genome shotgun (WGS) entry which is preliminary data.</text>
</comment>
<keyword evidence="1 5" id="KW-0645">Protease</keyword>
<comment type="similarity">
    <text evidence="5">Belongs to the peptidase S8 family.</text>
</comment>
<dbReference type="GO" id="GO:0004252">
    <property type="term" value="F:serine-type endopeptidase activity"/>
    <property type="evidence" value="ECO:0007669"/>
    <property type="project" value="UniProtKB-UniRule"/>
</dbReference>
<evidence type="ECO:0000256" key="1">
    <source>
        <dbReference type="ARBA" id="ARBA00022670"/>
    </source>
</evidence>
<dbReference type="InterPro" id="IPR000209">
    <property type="entry name" value="Peptidase_S8/S53_dom"/>
</dbReference>
<dbReference type="GO" id="GO:0016485">
    <property type="term" value="P:protein processing"/>
    <property type="evidence" value="ECO:0007669"/>
    <property type="project" value="TreeGrafter"/>
</dbReference>
<proteinExistence type="inferred from homology"/>
<dbReference type="PROSITE" id="PS00137">
    <property type="entry name" value="SUBTILASE_HIS"/>
    <property type="match status" value="1"/>
</dbReference>
<evidence type="ECO:0000256" key="5">
    <source>
        <dbReference type="PROSITE-ProRule" id="PRU01240"/>
    </source>
</evidence>
<dbReference type="PROSITE" id="PS51892">
    <property type="entry name" value="SUBTILASE"/>
    <property type="match status" value="1"/>
</dbReference>
<dbReference type="Pfam" id="PF00082">
    <property type="entry name" value="Peptidase_S8"/>
    <property type="match status" value="1"/>
</dbReference>
<dbReference type="Gene3D" id="3.40.50.200">
    <property type="entry name" value="Peptidase S8/S53 domain"/>
    <property type="match status" value="1"/>
</dbReference>
<dbReference type="EMBL" id="JACHOP010000016">
    <property type="protein sequence ID" value="MBB5758681.1"/>
    <property type="molecule type" value="Genomic_DNA"/>
</dbReference>
<accession>A0A840ZP56</accession>
<dbReference type="InterPro" id="IPR023828">
    <property type="entry name" value="Peptidase_S8_Ser-AS"/>
</dbReference>
<evidence type="ECO:0000256" key="3">
    <source>
        <dbReference type="ARBA" id="ARBA00022825"/>
    </source>
</evidence>